<organism evidence="2 3">
    <name type="scientific">Paractinoplanes deccanensis</name>
    <dbReference type="NCBI Taxonomy" id="113561"/>
    <lineage>
        <taxon>Bacteria</taxon>
        <taxon>Bacillati</taxon>
        <taxon>Actinomycetota</taxon>
        <taxon>Actinomycetes</taxon>
        <taxon>Micromonosporales</taxon>
        <taxon>Micromonosporaceae</taxon>
        <taxon>Paractinoplanes</taxon>
    </lineage>
</organism>
<name>A0ABQ3XZY9_9ACTN</name>
<accession>A0ABQ3XZY9</accession>
<dbReference type="InterPro" id="IPR007278">
    <property type="entry name" value="DUF397"/>
</dbReference>
<proteinExistence type="predicted"/>
<sequence length="63" mass="7031">MDSELTWTRSGRCAASNCVEIADTGTTVLLRDSKNPGQAPSAFSYDEWREFAAAVKRGEFDQW</sequence>
<evidence type="ECO:0000313" key="2">
    <source>
        <dbReference type="EMBL" id="GID73308.1"/>
    </source>
</evidence>
<dbReference type="Pfam" id="PF04149">
    <property type="entry name" value="DUF397"/>
    <property type="match status" value="1"/>
</dbReference>
<protein>
    <recommendedName>
        <fullName evidence="1">DUF397 domain-containing protein</fullName>
    </recommendedName>
</protein>
<dbReference type="Proteomes" id="UP000609879">
    <property type="component" value="Unassembled WGS sequence"/>
</dbReference>
<feature type="domain" description="DUF397" evidence="1">
    <location>
        <begin position="5"/>
        <end position="56"/>
    </location>
</feature>
<comment type="caution">
    <text evidence="2">The sequence shown here is derived from an EMBL/GenBank/DDBJ whole genome shotgun (WGS) entry which is preliminary data.</text>
</comment>
<dbReference type="RefSeq" id="WP_203761233.1">
    <property type="nucleotide sequence ID" value="NZ_BAAABO010000029.1"/>
</dbReference>
<reference evidence="2 3" key="1">
    <citation type="submission" date="2021-01" db="EMBL/GenBank/DDBJ databases">
        <title>Whole genome shotgun sequence of Actinoplanes deccanensis NBRC 13994.</title>
        <authorList>
            <person name="Komaki H."/>
            <person name="Tamura T."/>
        </authorList>
    </citation>
    <scope>NUCLEOTIDE SEQUENCE [LARGE SCALE GENOMIC DNA]</scope>
    <source>
        <strain evidence="2 3">NBRC 13994</strain>
    </source>
</reference>
<keyword evidence="3" id="KW-1185">Reference proteome</keyword>
<dbReference type="EMBL" id="BOMI01000033">
    <property type="protein sequence ID" value="GID73308.1"/>
    <property type="molecule type" value="Genomic_DNA"/>
</dbReference>
<gene>
    <name evidence="2" type="ORF">Ade02nite_19490</name>
</gene>
<evidence type="ECO:0000313" key="3">
    <source>
        <dbReference type="Proteomes" id="UP000609879"/>
    </source>
</evidence>
<evidence type="ECO:0000259" key="1">
    <source>
        <dbReference type="Pfam" id="PF04149"/>
    </source>
</evidence>